<name>A0A849KBQ5_9BURK</name>
<accession>A0A849KBQ5</accession>
<dbReference type="RefSeq" id="WP_171559926.1">
    <property type="nucleotide sequence ID" value="NZ_JABFCS010000001.1"/>
</dbReference>
<protein>
    <submittedName>
        <fullName evidence="2">Uncharacterized protein</fullName>
    </submittedName>
</protein>
<dbReference type="AlphaFoldDB" id="A0A849KBQ5"/>
<sequence>MNRPDIEPSLRPAEPLLDSLDDGFSPPADAQSRGEQDIGQGEPADLTLVSQSPF</sequence>
<evidence type="ECO:0000313" key="3">
    <source>
        <dbReference type="Proteomes" id="UP000552954"/>
    </source>
</evidence>
<feature type="region of interest" description="Disordered" evidence="1">
    <location>
        <begin position="1"/>
        <end position="54"/>
    </location>
</feature>
<dbReference type="EMBL" id="JABFCS010000001">
    <property type="protein sequence ID" value="NNU43894.1"/>
    <property type="molecule type" value="Genomic_DNA"/>
</dbReference>
<dbReference type="Proteomes" id="UP000552954">
    <property type="component" value="Unassembled WGS sequence"/>
</dbReference>
<reference evidence="2 3" key="2">
    <citation type="submission" date="2020-06" db="EMBL/GenBank/DDBJ databases">
        <title>Ramlibacter rhizophilus sp. nov., isolated from rhizosphere soil of national flower Mugunghwa from South Korea.</title>
        <authorList>
            <person name="Zheng-Fei Y."/>
            <person name="Huan T."/>
        </authorList>
    </citation>
    <scope>NUCLEOTIDE SEQUENCE [LARGE SCALE GENOMIC DNA]</scope>
    <source>
        <strain evidence="2 3">B156</strain>
    </source>
</reference>
<gene>
    <name evidence="2" type="ORF">HK415_13165</name>
</gene>
<evidence type="ECO:0000256" key="1">
    <source>
        <dbReference type="SAM" id="MobiDB-lite"/>
    </source>
</evidence>
<keyword evidence="3" id="KW-1185">Reference proteome</keyword>
<evidence type="ECO:0000313" key="2">
    <source>
        <dbReference type="EMBL" id="NNU43894.1"/>
    </source>
</evidence>
<organism evidence="2 3">
    <name type="scientific">Ramlibacter montanisoli</name>
    <dbReference type="NCBI Taxonomy" id="2732512"/>
    <lineage>
        <taxon>Bacteria</taxon>
        <taxon>Pseudomonadati</taxon>
        <taxon>Pseudomonadota</taxon>
        <taxon>Betaproteobacteria</taxon>
        <taxon>Burkholderiales</taxon>
        <taxon>Comamonadaceae</taxon>
        <taxon>Ramlibacter</taxon>
    </lineage>
</organism>
<reference evidence="2 3" key="1">
    <citation type="submission" date="2020-05" db="EMBL/GenBank/DDBJ databases">
        <authorList>
            <person name="Khan S.A."/>
            <person name="Jeon C.O."/>
            <person name="Chun B.H."/>
        </authorList>
    </citation>
    <scope>NUCLEOTIDE SEQUENCE [LARGE SCALE GENOMIC DNA]</scope>
    <source>
        <strain evidence="2 3">B156</strain>
    </source>
</reference>
<proteinExistence type="predicted"/>
<comment type="caution">
    <text evidence="2">The sequence shown here is derived from an EMBL/GenBank/DDBJ whole genome shotgun (WGS) entry which is preliminary data.</text>
</comment>